<evidence type="ECO:0000313" key="3">
    <source>
        <dbReference type="EMBL" id="KAG7173217.1"/>
    </source>
</evidence>
<accession>A0A8J5N4P9</accession>
<dbReference type="PANTHER" id="PTHR46312">
    <property type="entry name" value="NACHT DOMAIN-CONTAINING PROTEIN"/>
    <property type="match status" value="1"/>
</dbReference>
<feature type="domain" description="NACHT" evidence="2">
    <location>
        <begin position="302"/>
        <end position="420"/>
    </location>
</feature>
<dbReference type="OrthoDB" id="120976at2759"/>
<dbReference type="PROSITE" id="PS50837">
    <property type="entry name" value="NACHT"/>
    <property type="match status" value="1"/>
</dbReference>
<gene>
    <name evidence="3" type="primary">Nlrp10-L3</name>
    <name evidence="3" type="ORF">Hamer_G014533</name>
</gene>
<evidence type="ECO:0000259" key="2">
    <source>
        <dbReference type="PROSITE" id="PS50837"/>
    </source>
</evidence>
<dbReference type="PANTHER" id="PTHR46312:SF2">
    <property type="entry name" value="NUCLEOTIDE-BINDING OLIGOMERIZATION DOMAIN-CONTAINING PROTEIN 2-LIKE"/>
    <property type="match status" value="1"/>
</dbReference>
<protein>
    <submittedName>
        <fullName evidence="3">NACHT, LRR and PYD domains-containing protein 10-like 3</fullName>
    </submittedName>
</protein>
<evidence type="ECO:0000256" key="1">
    <source>
        <dbReference type="SAM" id="SignalP"/>
    </source>
</evidence>
<keyword evidence="1" id="KW-0732">Signal</keyword>
<dbReference type="AlphaFoldDB" id="A0A8J5N4P9"/>
<proteinExistence type="predicted"/>
<reference evidence="3" key="1">
    <citation type="journal article" date="2021" name="Sci. Adv.">
        <title>The American lobster genome reveals insights on longevity, neural, and immune adaptations.</title>
        <authorList>
            <person name="Polinski J.M."/>
            <person name="Zimin A.V."/>
            <person name="Clark K.F."/>
            <person name="Kohn A.B."/>
            <person name="Sadowski N."/>
            <person name="Timp W."/>
            <person name="Ptitsyn A."/>
            <person name="Khanna P."/>
            <person name="Romanova D.Y."/>
            <person name="Williams P."/>
            <person name="Greenwood S.J."/>
            <person name="Moroz L.L."/>
            <person name="Walt D.R."/>
            <person name="Bodnar A.G."/>
        </authorList>
    </citation>
    <scope>NUCLEOTIDE SEQUENCE</scope>
    <source>
        <strain evidence="3">GMGI-L3</strain>
    </source>
</reference>
<dbReference type="Pfam" id="PF05729">
    <property type="entry name" value="NACHT"/>
    <property type="match status" value="1"/>
</dbReference>
<dbReference type="Proteomes" id="UP000747542">
    <property type="component" value="Unassembled WGS sequence"/>
</dbReference>
<dbReference type="EMBL" id="JAHLQT010010116">
    <property type="protein sequence ID" value="KAG7173217.1"/>
    <property type="molecule type" value="Genomic_DNA"/>
</dbReference>
<sequence length="1000" mass="113790">MMEVARRGWWLLSGSGVLMMVTAASVNPHAGYNTQDINFGRFFKAATQTSKRLLKEVFLLMISRYQVRAVDKWPTTVAEFCADILSWSKSKYRNGFNEEERSVLEQPLASADYDVSLLTKMIHKLLPEMNLPESFLRALRELKNVRNRVCHQHQLLDDANLRRNFDDLKVIFDNFLRETGEFFTADVADLKNMIQHETDEILSSPLPADASKYYYFVEKFRVELVGKFITYARPELMNEYCKLKTLNPFTWLSDDQFPDMVVGKIFTPLDIEDDGRTVDIESLLSTESLCLETQEESGILPSALLLSGIAGCGKTSLCRYLLHDWRARPGKIAALRSVDVILHIEVRNITSSSLLSHLQNTLLRETCKFFEENDVINILQQMNVLYIIDGMDEATADGKKLVNEVLSVVGNARVIITTRPEFTRTVIQALRRYRLTFIKLRIQGFSDQGIAEFTSNVFAALVSDEEKRRQQECEFLRLLKTTGRGLGDHLKLPLTLAMVICLWRDDQSRLSHVTSATSLYSEIFRMCTMKMISRLDTTTGLHPLQMETFTEEWLLALGKEALEMLDDNEFVISDDRRNVLMSLCAAKHIDSIQVLSAFLICEVSETRRGIHYQFSFLHKSQMEYLAALHVTQELLSLAHSSPQRIDIMMQKTKIFPDTELLLSESRYKRKNTLKFVLGHLCRKNVSGPMFHKVVETLIDLHPSCHDLPSLWQTVQESNRHPDVCEMVVSLGDKYYVWSPKSAELTDPTNPTFQLLKHTRFTPTGAVIRVVGSDQEVNILAENGRVENKRYENLSLLMSLLAQRPSMGVVVRADQHFYCWGSPHTTDHLITTLLPKGNLTAVMCHLGERGAAALAAVKKIGEVCIRISDVSALRALRDSLSAITGKLEALTLRLDIPWTVSPSTLPTFKKPLDLTIVLKDVDDDHGVWAAEVIARLSSLYTEVDLVASSLTPSGGETFLKTLRERQVMISDKLTIRSFHKLEEGQYQKMAQMVQCSLCWWY</sequence>
<dbReference type="InterPro" id="IPR007111">
    <property type="entry name" value="NACHT_NTPase"/>
</dbReference>
<comment type="caution">
    <text evidence="3">The sequence shown here is derived from an EMBL/GenBank/DDBJ whole genome shotgun (WGS) entry which is preliminary data.</text>
</comment>
<name>A0A8J5N4P9_HOMAM</name>
<evidence type="ECO:0000313" key="4">
    <source>
        <dbReference type="Proteomes" id="UP000747542"/>
    </source>
</evidence>
<feature type="signal peptide" evidence="1">
    <location>
        <begin position="1"/>
        <end position="24"/>
    </location>
</feature>
<feature type="chain" id="PRO_5035186069" evidence="1">
    <location>
        <begin position="25"/>
        <end position="1000"/>
    </location>
</feature>
<keyword evidence="4" id="KW-1185">Reference proteome</keyword>
<organism evidence="3 4">
    <name type="scientific">Homarus americanus</name>
    <name type="common">American lobster</name>
    <dbReference type="NCBI Taxonomy" id="6706"/>
    <lineage>
        <taxon>Eukaryota</taxon>
        <taxon>Metazoa</taxon>
        <taxon>Ecdysozoa</taxon>
        <taxon>Arthropoda</taxon>
        <taxon>Crustacea</taxon>
        <taxon>Multicrustacea</taxon>
        <taxon>Malacostraca</taxon>
        <taxon>Eumalacostraca</taxon>
        <taxon>Eucarida</taxon>
        <taxon>Decapoda</taxon>
        <taxon>Pleocyemata</taxon>
        <taxon>Astacidea</taxon>
        <taxon>Nephropoidea</taxon>
        <taxon>Nephropidae</taxon>
        <taxon>Homarus</taxon>
    </lineage>
</organism>